<reference evidence="10" key="2">
    <citation type="submission" date="2025-08" db="UniProtKB">
        <authorList>
            <consortium name="RefSeq"/>
        </authorList>
    </citation>
    <scope>IDENTIFICATION</scope>
    <source>
        <tissue evidence="10">Leaves</tissue>
    </source>
</reference>
<dbReference type="GeneID" id="113725877"/>
<reference evidence="9" key="1">
    <citation type="journal article" date="2025" name="Foods">
        <title>Unveiling the Microbial Signatures of Arabica Coffee Cherries: Insights into Ripeness Specific Diversity, Functional Traits, and Implications for Quality and Safety.</title>
        <authorList>
            <consortium name="RefSeq"/>
            <person name="Tenea G.N."/>
            <person name="Cifuentes V."/>
            <person name="Reyes P."/>
            <person name="Cevallos-Vallejos M."/>
        </authorList>
    </citation>
    <scope>NUCLEOTIDE SEQUENCE [LARGE SCALE GENOMIC DNA]</scope>
</reference>
<evidence type="ECO:0000313" key="9">
    <source>
        <dbReference type="Proteomes" id="UP001652660"/>
    </source>
</evidence>
<dbReference type="InterPro" id="IPR036638">
    <property type="entry name" value="HLH_DNA-bd_sf"/>
</dbReference>
<feature type="region of interest" description="Disordered" evidence="7">
    <location>
        <begin position="408"/>
        <end position="431"/>
    </location>
</feature>
<evidence type="ECO:0000256" key="3">
    <source>
        <dbReference type="ARBA" id="ARBA00023015"/>
    </source>
</evidence>
<evidence type="ECO:0000256" key="5">
    <source>
        <dbReference type="ARBA" id="ARBA00023163"/>
    </source>
</evidence>
<organism evidence="9 10">
    <name type="scientific">Coffea arabica</name>
    <name type="common">Arabian coffee</name>
    <dbReference type="NCBI Taxonomy" id="13443"/>
    <lineage>
        <taxon>Eukaryota</taxon>
        <taxon>Viridiplantae</taxon>
        <taxon>Streptophyta</taxon>
        <taxon>Embryophyta</taxon>
        <taxon>Tracheophyta</taxon>
        <taxon>Spermatophyta</taxon>
        <taxon>Magnoliopsida</taxon>
        <taxon>eudicotyledons</taxon>
        <taxon>Gunneridae</taxon>
        <taxon>Pentapetalae</taxon>
        <taxon>asterids</taxon>
        <taxon>lamiids</taxon>
        <taxon>Gentianales</taxon>
        <taxon>Rubiaceae</taxon>
        <taxon>Ixoroideae</taxon>
        <taxon>Gardenieae complex</taxon>
        <taxon>Bertiereae - Coffeeae clade</taxon>
        <taxon>Coffeeae</taxon>
        <taxon>Coffea</taxon>
    </lineage>
</organism>
<evidence type="ECO:0000256" key="6">
    <source>
        <dbReference type="ARBA" id="ARBA00023242"/>
    </source>
</evidence>
<accession>A0A6P6VR02</accession>
<keyword evidence="5" id="KW-0804">Transcription</keyword>
<dbReference type="PANTHER" id="PTHR16223:SF238">
    <property type="entry name" value="TRANSCRIPTION FACTOR BHLH114"/>
    <property type="match status" value="1"/>
</dbReference>
<feature type="region of interest" description="Disordered" evidence="7">
    <location>
        <begin position="105"/>
        <end position="129"/>
    </location>
</feature>
<dbReference type="FunFam" id="4.10.280.10:FF:000032">
    <property type="entry name" value="Transcription factor bHLH123 family"/>
    <property type="match status" value="1"/>
</dbReference>
<dbReference type="AlphaFoldDB" id="A0A6P6VR02"/>
<keyword evidence="3" id="KW-0805">Transcription regulation</keyword>
<evidence type="ECO:0000256" key="1">
    <source>
        <dbReference type="ARBA" id="ARBA00004123"/>
    </source>
</evidence>
<dbReference type="OrthoDB" id="673975at2759"/>
<dbReference type="InterPro" id="IPR045239">
    <property type="entry name" value="bHLH95_bHLH"/>
</dbReference>
<feature type="compositionally biased region" description="Basic and acidic residues" evidence="7">
    <location>
        <begin position="420"/>
        <end position="431"/>
    </location>
</feature>
<feature type="compositionally biased region" description="Polar residues" evidence="7">
    <location>
        <begin position="113"/>
        <end position="127"/>
    </location>
</feature>
<dbReference type="InterPro" id="IPR045843">
    <property type="entry name" value="IND-like"/>
</dbReference>
<dbReference type="PROSITE" id="PS50888">
    <property type="entry name" value="BHLH"/>
    <property type="match status" value="1"/>
</dbReference>
<dbReference type="GO" id="GO:0000978">
    <property type="term" value="F:RNA polymerase II cis-regulatory region sequence-specific DNA binding"/>
    <property type="evidence" value="ECO:0007669"/>
    <property type="project" value="TreeGrafter"/>
</dbReference>
<dbReference type="InterPro" id="IPR011598">
    <property type="entry name" value="bHLH_dom"/>
</dbReference>
<gene>
    <name evidence="10" type="primary">LOC113725877</name>
</gene>
<feature type="region of interest" description="Disordered" evidence="7">
    <location>
        <begin position="333"/>
        <end position="354"/>
    </location>
</feature>
<name>A0A6P6VR02_COFAR</name>
<feature type="domain" description="BHLH" evidence="8">
    <location>
        <begin position="348"/>
        <end position="397"/>
    </location>
</feature>
<comment type="subcellular location">
    <subcellularLocation>
        <location evidence="1">Nucleus</location>
    </subcellularLocation>
</comment>
<keyword evidence="6" id="KW-0539">Nucleus</keyword>
<evidence type="ECO:0000256" key="7">
    <source>
        <dbReference type="SAM" id="MobiDB-lite"/>
    </source>
</evidence>
<sequence length="468" mass="50917">MADEFQGEVCGGSWWNSSRSMFGSSPCSSGILHDLGSFGWSTDFLDSKARSSDDQSGNSANSDGSIVIQDLQKPNQPESASNNSNLSIDSTLQILGIGLSSPSTTDWDRTLMHGSSNGRSDQSNYQPMLQEDHNSSMNYRQERGLDSCPADQIQKDWSSTLKNNFSTIVEEDSSINSFKSSGNQPLNSITTTSQCTAATCAGVSTSFPISSASYGYSSTLLQTLFDTEVPQPQQSLFGTRPMNYPSTTSYQNEFSPSLPKFSPLPKLQNTNSLQLSTNPNFCNGSAAAFNDLRVNFFPSVQSQFPSSTFNEKPSLPSITTKVSNDGIRGLGSVAKKSSSEPAFKRPRIETPSPLPTFKVRKEKLGDRITALQQLVSPFGKTDTASVLHEAIDYIKFLHDQVNVLSTPYLKNGSPIQRQQASDKVKDQEGSKEDLKSRGLCLVPISSTFPVAAETTTDFWTPTFGGTFR</sequence>
<protein>
    <submittedName>
        <fullName evidence="10">Transcription factor bHLH112</fullName>
    </submittedName>
</protein>
<dbReference type="GO" id="GO:0046983">
    <property type="term" value="F:protein dimerization activity"/>
    <property type="evidence" value="ECO:0007669"/>
    <property type="project" value="InterPro"/>
</dbReference>
<comment type="subunit">
    <text evidence="2">Homodimer.</text>
</comment>
<evidence type="ECO:0000256" key="4">
    <source>
        <dbReference type="ARBA" id="ARBA00023125"/>
    </source>
</evidence>
<dbReference type="RefSeq" id="XP_027105081.1">
    <property type="nucleotide sequence ID" value="XM_027249280.2"/>
</dbReference>
<evidence type="ECO:0000313" key="10">
    <source>
        <dbReference type="RefSeq" id="XP_027105081.1"/>
    </source>
</evidence>
<evidence type="ECO:0000256" key="2">
    <source>
        <dbReference type="ARBA" id="ARBA00011738"/>
    </source>
</evidence>
<dbReference type="Gene3D" id="4.10.280.10">
    <property type="entry name" value="Helix-loop-helix DNA-binding domain"/>
    <property type="match status" value="1"/>
</dbReference>
<dbReference type="GO" id="GO:0005634">
    <property type="term" value="C:nucleus"/>
    <property type="evidence" value="ECO:0007669"/>
    <property type="project" value="UniProtKB-SubCell"/>
</dbReference>
<dbReference type="Proteomes" id="UP001652660">
    <property type="component" value="Chromosome 2c"/>
</dbReference>
<evidence type="ECO:0000259" key="8">
    <source>
        <dbReference type="PROSITE" id="PS50888"/>
    </source>
</evidence>
<proteinExistence type="predicted"/>
<dbReference type="CDD" id="cd11393">
    <property type="entry name" value="bHLH_AtbHLH_like"/>
    <property type="match status" value="1"/>
</dbReference>
<dbReference type="SUPFAM" id="SSF47459">
    <property type="entry name" value="HLH, helix-loop-helix DNA-binding domain"/>
    <property type="match status" value="1"/>
</dbReference>
<keyword evidence="9" id="KW-1185">Reference proteome</keyword>
<dbReference type="GO" id="GO:0000981">
    <property type="term" value="F:DNA-binding transcription factor activity, RNA polymerase II-specific"/>
    <property type="evidence" value="ECO:0007669"/>
    <property type="project" value="TreeGrafter"/>
</dbReference>
<dbReference type="PANTHER" id="PTHR16223">
    <property type="entry name" value="TRANSCRIPTION FACTOR BHLH83-RELATED"/>
    <property type="match status" value="1"/>
</dbReference>
<keyword evidence="4" id="KW-0238">DNA-binding</keyword>